<dbReference type="AlphaFoldDB" id="A0A396RMM9"/>
<evidence type="ECO:0000256" key="2">
    <source>
        <dbReference type="ARBA" id="ARBA00022598"/>
    </source>
</evidence>
<dbReference type="GO" id="GO:0006631">
    <property type="term" value="P:fatty acid metabolic process"/>
    <property type="evidence" value="ECO:0007669"/>
    <property type="project" value="TreeGrafter"/>
</dbReference>
<dbReference type="Pfam" id="PF13193">
    <property type="entry name" value="AMP-binding_C"/>
    <property type="match status" value="1"/>
</dbReference>
<dbReference type="SUPFAM" id="SSF56801">
    <property type="entry name" value="Acetyl-CoA synthetase-like"/>
    <property type="match status" value="1"/>
</dbReference>
<dbReference type="PROSITE" id="PS00455">
    <property type="entry name" value="AMP_BINDING"/>
    <property type="match status" value="1"/>
</dbReference>
<dbReference type="InterPro" id="IPR020845">
    <property type="entry name" value="AMP-binding_CS"/>
</dbReference>
<evidence type="ECO:0000259" key="5">
    <source>
        <dbReference type="Pfam" id="PF13193"/>
    </source>
</evidence>
<keyword evidence="7" id="KW-1185">Reference proteome</keyword>
<dbReference type="GO" id="GO:0031956">
    <property type="term" value="F:medium-chain fatty acid-CoA ligase activity"/>
    <property type="evidence" value="ECO:0007669"/>
    <property type="project" value="TreeGrafter"/>
</dbReference>
<dbReference type="InterPro" id="IPR025110">
    <property type="entry name" value="AMP-bd_C"/>
</dbReference>
<evidence type="ECO:0000256" key="1">
    <source>
        <dbReference type="ARBA" id="ARBA00006432"/>
    </source>
</evidence>
<dbReference type="PANTHER" id="PTHR43201:SF5">
    <property type="entry name" value="MEDIUM-CHAIN ACYL-COA LIGASE ACSF2, MITOCHONDRIAL"/>
    <property type="match status" value="1"/>
</dbReference>
<dbReference type="InterPro" id="IPR045851">
    <property type="entry name" value="AMP-bd_C_sf"/>
</dbReference>
<dbReference type="EMBL" id="QWLV01000003">
    <property type="protein sequence ID" value="RHW17628.1"/>
    <property type="molecule type" value="Genomic_DNA"/>
</dbReference>
<evidence type="ECO:0000313" key="7">
    <source>
        <dbReference type="Proteomes" id="UP000266693"/>
    </source>
</evidence>
<dbReference type="Pfam" id="PF00501">
    <property type="entry name" value="AMP-binding"/>
    <property type="match status" value="1"/>
</dbReference>
<dbReference type="PANTHER" id="PTHR43201">
    <property type="entry name" value="ACYL-COA SYNTHETASE"/>
    <property type="match status" value="1"/>
</dbReference>
<dbReference type="OrthoDB" id="9803968at2"/>
<keyword evidence="3" id="KW-1133">Transmembrane helix</keyword>
<evidence type="ECO:0000313" key="6">
    <source>
        <dbReference type="EMBL" id="RHW17628.1"/>
    </source>
</evidence>
<feature type="transmembrane region" description="Helical" evidence="3">
    <location>
        <begin position="106"/>
        <end position="128"/>
    </location>
</feature>
<feature type="domain" description="AMP-binding enzyme C-terminal" evidence="5">
    <location>
        <begin position="472"/>
        <end position="546"/>
    </location>
</feature>
<dbReference type="InterPro" id="IPR042099">
    <property type="entry name" value="ANL_N_sf"/>
</dbReference>
<organism evidence="6 7">
    <name type="scientific">Sphingomonas gilva</name>
    <dbReference type="NCBI Taxonomy" id="2305907"/>
    <lineage>
        <taxon>Bacteria</taxon>
        <taxon>Pseudomonadati</taxon>
        <taxon>Pseudomonadota</taxon>
        <taxon>Alphaproteobacteria</taxon>
        <taxon>Sphingomonadales</taxon>
        <taxon>Sphingomonadaceae</taxon>
        <taxon>Sphingomonas</taxon>
    </lineage>
</organism>
<keyword evidence="3" id="KW-0812">Transmembrane</keyword>
<proteinExistence type="inferred from homology"/>
<dbReference type="Gene3D" id="3.40.50.12780">
    <property type="entry name" value="N-terminal domain of ligase-like"/>
    <property type="match status" value="1"/>
</dbReference>
<feature type="domain" description="AMP-dependent synthetase/ligase" evidence="4">
    <location>
        <begin position="49"/>
        <end position="421"/>
    </location>
</feature>
<gene>
    <name evidence="6" type="ORF">D1610_09255</name>
</gene>
<dbReference type="Gene3D" id="3.30.300.30">
    <property type="match status" value="1"/>
</dbReference>
<evidence type="ECO:0000256" key="3">
    <source>
        <dbReference type="SAM" id="Phobius"/>
    </source>
</evidence>
<sequence>MSSALDQAIEAGLARVTGEGGPMPLKMVESRGRQMPMIASAPPALSYYFAHFCAQHGDATFLVAGAERLSFAQTFAAARQVAGGLVEGHGVRRGDRIGIAARNSPAWIVAYMGILMAGGVATLLNGWWEPDELAQAIDDVGCALVIADLTRAKRLEQAEHEARVIAIDVGQPIDAAIAPLLAKGGGAETALAMLSGDDLATILFTSGSTGQSKGALSDHRAVVQGTFNYLVQTLIMLGIATERGEAPTMQPATLLNVPLFHVTAEVPVFLQSFAMGRKLVIMPKWDAEEAMRLIEAEKVTYFVGVPLMSYEILTHPRRHEYDLSSCGDYAAGGAPRPVEHARRLNEEMGGAKPLLGYGLTETNGVGCGNLRENYMAKPDSTGMGSKPLVDLAILDDAGRPVPQGERGEVCIRSICNFREYWGNPQATAAAFTADGYFRTGDIGTLDADAYLFIVDRKKDIIIRGGENISCQEVEAALYEDPRVAEAAVFGLTDERFGEVPGAVVHPAEGAALDEAGLQDFLSGRIAAFKIPARIWIAEDPLPRLGTEKIDKVTLRNRYRSLA</sequence>
<dbReference type="RefSeq" id="WP_118863893.1">
    <property type="nucleotide sequence ID" value="NZ_QWLV01000003.1"/>
</dbReference>
<dbReference type="Proteomes" id="UP000266693">
    <property type="component" value="Unassembled WGS sequence"/>
</dbReference>
<evidence type="ECO:0000259" key="4">
    <source>
        <dbReference type="Pfam" id="PF00501"/>
    </source>
</evidence>
<dbReference type="InterPro" id="IPR000873">
    <property type="entry name" value="AMP-dep_synth/lig_dom"/>
</dbReference>
<comment type="caution">
    <text evidence="6">The sequence shown here is derived from an EMBL/GenBank/DDBJ whole genome shotgun (WGS) entry which is preliminary data.</text>
</comment>
<comment type="similarity">
    <text evidence="1">Belongs to the ATP-dependent AMP-binding enzyme family.</text>
</comment>
<keyword evidence="3" id="KW-0472">Membrane</keyword>
<keyword evidence="2" id="KW-0436">Ligase</keyword>
<accession>A0A396RMM9</accession>
<reference evidence="6 7" key="1">
    <citation type="submission" date="2018-08" db="EMBL/GenBank/DDBJ databases">
        <title>The multiple taxonomic identification of Sphingomonas gilva.</title>
        <authorList>
            <person name="Zhu D."/>
            <person name="Zheng S."/>
        </authorList>
    </citation>
    <scope>NUCLEOTIDE SEQUENCE [LARGE SCALE GENOMIC DNA]</scope>
    <source>
        <strain evidence="6 7">ZDH117</strain>
    </source>
</reference>
<protein>
    <submittedName>
        <fullName evidence="6">AMP-dependent synthetase</fullName>
    </submittedName>
</protein>
<name>A0A396RMM9_9SPHN</name>